<dbReference type="RefSeq" id="WP_133551977.1">
    <property type="nucleotide sequence ID" value="NZ_SNYF01000005.1"/>
</dbReference>
<keyword evidence="2" id="KW-1185">Reference proteome</keyword>
<sequence>MKLTTLLFSLLLIPGSYFPRLQVVIPVGESVQLTWDNSATSKVKIFNTSSQGIDVKVVHAETKEFIRGFGLSKNSTEEVLVEEFASLLLSNPSKEAIKVGYLVSLKAEESQVFGKEVGLTFYNSSKSSIPLIIPGVMNPNLNPMSTSGVALKIGQEVFFKVNGKKYLLLKIDNTYQDGQVLDIPTLIKVRKKEFGI</sequence>
<dbReference type="OrthoDB" id="1478116at2"/>
<protein>
    <submittedName>
        <fullName evidence="1">Uncharacterized protein</fullName>
    </submittedName>
</protein>
<evidence type="ECO:0000313" key="2">
    <source>
        <dbReference type="Proteomes" id="UP000294535"/>
    </source>
</evidence>
<reference evidence="1 2" key="1">
    <citation type="submission" date="2019-03" db="EMBL/GenBank/DDBJ databases">
        <title>Genomic Encyclopedia of Type Strains, Phase III (KMG-III): the genomes of soil and plant-associated and newly described type strains.</title>
        <authorList>
            <person name="Whitman W."/>
        </authorList>
    </citation>
    <scope>NUCLEOTIDE SEQUENCE [LARGE SCALE GENOMIC DNA]</scope>
    <source>
        <strain evidence="1 2">CECT 8446</strain>
    </source>
</reference>
<dbReference type="EMBL" id="SNYF01000005">
    <property type="protein sequence ID" value="TDQ18497.1"/>
    <property type="molecule type" value="Genomic_DNA"/>
</dbReference>
<dbReference type="AlphaFoldDB" id="A0A4V3D2D4"/>
<organism evidence="1 2">
    <name type="scientific">Algoriphagus boseongensis</name>
    <dbReference type="NCBI Taxonomy" id="1442587"/>
    <lineage>
        <taxon>Bacteria</taxon>
        <taxon>Pseudomonadati</taxon>
        <taxon>Bacteroidota</taxon>
        <taxon>Cytophagia</taxon>
        <taxon>Cytophagales</taxon>
        <taxon>Cyclobacteriaceae</taxon>
        <taxon>Algoriphagus</taxon>
    </lineage>
</organism>
<evidence type="ECO:0000313" key="1">
    <source>
        <dbReference type="EMBL" id="TDQ18497.1"/>
    </source>
</evidence>
<name>A0A4V3D2D4_9BACT</name>
<comment type="caution">
    <text evidence="1">The sequence shown here is derived from an EMBL/GenBank/DDBJ whole genome shotgun (WGS) entry which is preliminary data.</text>
</comment>
<dbReference type="Proteomes" id="UP000294535">
    <property type="component" value="Unassembled WGS sequence"/>
</dbReference>
<proteinExistence type="predicted"/>
<accession>A0A4V3D2D4</accession>
<gene>
    <name evidence="1" type="ORF">DFQ04_0299</name>
</gene>